<dbReference type="EMBL" id="LUGG01000001">
    <property type="protein sequence ID" value="OBZ78658.1"/>
    <property type="molecule type" value="Genomic_DNA"/>
</dbReference>
<feature type="region of interest" description="Disordered" evidence="1">
    <location>
        <begin position="47"/>
        <end position="204"/>
    </location>
</feature>
<dbReference type="AlphaFoldDB" id="A0A1C7MP79"/>
<feature type="compositionally biased region" description="Basic and acidic residues" evidence="1">
    <location>
        <begin position="364"/>
        <end position="377"/>
    </location>
</feature>
<sequence length="612" mass="66541">MSAALTRQTLESMKRSDLQRICKDHGIKANLKSEALIDLLLDMSQPVRRIPPTPEPKRTSSLRILSRSTAGARLRGRSGGSVIIHDTDEEDETDEGQQTKRLSEPESPSPPAPRTRKAKDTQYRLGVGRPAVAGGSGARAITKSISVSRGKRGKGSRSVKPTEDVIQEEDEPEPQRGPSPEAGPSGTNHEPEPPLAHTESSAKPALTSLSLPEMSEQFKTLVAELIDPLKEQIRSLQTELERQNTHLADIDALTVRVGELTTEVATLRSKATLAMDLEAEVNRLKEGMAMLMLSHDEDATSRSEKRLGKARAQQDVASKNTSSFETTERSGSQTIQVDSSHPATLLGKRHRDSDDSHITGTVEAGREGLYTEKELAKRAVRPAKKRPKLSPENAPEAGPSERATGLTPPSNHGNGLMTSTADAYENTHQETAFNFNFTNTVFHPITSTPLRPSACRFLPSLTRSRRHPRHRVVYQQADMLSAQVGGGKGTTCFTRIPAARAQSQARGKYLAHAHNTDRHARRRLCGPSITAHPPLPAVPEMEPEAERSKPTLSSTEVGAQFGIGAVPLPPETPGPPMKRTMYGTELEGDTRFGDFGVEGVATGFWMGSAPRF</sequence>
<dbReference type="OMA" id="MKRTMYG"/>
<feature type="region of interest" description="Disordered" evidence="1">
    <location>
        <begin position="526"/>
        <end position="553"/>
    </location>
</feature>
<protein>
    <submittedName>
        <fullName evidence="2">Uncharacterized protein</fullName>
    </submittedName>
</protein>
<feature type="compositionally biased region" description="Basic residues" evidence="1">
    <location>
        <begin position="378"/>
        <end position="388"/>
    </location>
</feature>
<name>A0A1C7MP79_GRIFR</name>
<feature type="compositionally biased region" description="Polar residues" evidence="1">
    <location>
        <begin position="315"/>
        <end position="342"/>
    </location>
</feature>
<keyword evidence="3" id="KW-1185">Reference proteome</keyword>
<evidence type="ECO:0000313" key="3">
    <source>
        <dbReference type="Proteomes" id="UP000092993"/>
    </source>
</evidence>
<evidence type="ECO:0000313" key="2">
    <source>
        <dbReference type="EMBL" id="OBZ78658.1"/>
    </source>
</evidence>
<feature type="compositionally biased region" description="Low complexity" evidence="1">
    <location>
        <begin position="59"/>
        <end position="73"/>
    </location>
</feature>
<feature type="region of interest" description="Disordered" evidence="1">
    <location>
        <begin position="296"/>
        <end position="418"/>
    </location>
</feature>
<proteinExistence type="predicted"/>
<reference evidence="2 3" key="1">
    <citation type="submission" date="2016-03" db="EMBL/GenBank/DDBJ databases">
        <title>Whole genome sequencing of Grifola frondosa 9006-11.</title>
        <authorList>
            <person name="Min B."/>
            <person name="Park H."/>
            <person name="Kim J.-G."/>
            <person name="Cho H."/>
            <person name="Oh Y.-L."/>
            <person name="Kong W.-S."/>
            <person name="Choi I.-G."/>
        </authorList>
    </citation>
    <scope>NUCLEOTIDE SEQUENCE [LARGE SCALE GENOMIC DNA]</scope>
    <source>
        <strain evidence="2 3">9006-11</strain>
    </source>
</reference>
<feature type="compositionally biased region" description="Polar residues" evidence="1">
    <location>
        <begin position="407"/>
        <end position="418"/>
    </location>
</feature>
<dbReference type="OrthoDB" id="3258416at2759"/>
<evidence type="ECO:0000256" key="1">
    <source>
        <dbReference type="SAM" id="MobiDB-lite"/>
    </source>
</evidence>
<accession>A0A1C7MP79</accession>
<dbReference type="STRING" id="5627.A0A1C7MP79"/>
<feature type="compositionally biased region" description="Basic and acidic residues" evidence="1">
    <location>
        <begin position="296"/>
        <end position="307"/>
    </location>
</feature>
<dbReference type="Proteomes" id="UP000092993">
    <property type="component" value="Unassembled WGS sequence"/>
</dbReference>
<gene>
    <name evidence="2" type="ORF">A0H81_00640</name>
</gene>
<comment type="caution">
    <text evidence="2">The sequence shown here is derived from an EMBL/GenBank/DDBJ whole genome shotgun (WGS) entry which is preliminary data.</text>
</comment>
<organism evidence="2 3">
    <name type="scientific">Grifola frondosa</name>
    <name type="common">Maitake</name>
    <name type="synonym">Polyporus frondosus</name>
    <dbReference type="NCBI Taxonomy" id="5627"/>
    <lineage>
        <taxon>Eukaryota</taxon>
        <taxon>Fungi</taxon>
        <taxon>Dikarya</taxon>
        <taxon>Basidiomycota</taxon>
        <taxon>Agaricomycotina</taxon>
        <taxon>Agaricomycetes</taxon>
        <taxon>Polyporales</taxon>
        <taxon>Grifolaceae</taxon>
        <taxon>Grifola</taxon>
    </lineage>
</organism>